<comment type="caution">
    <text evidence="2">The sequence shown here is derived from an EMBL/GenBank/DDBJ whole genome shotgun (WGS) entry which is preliminary data.</text>
</comment>
<comment type="similarity">
    <text evidence="1">Belongs to the LamB/PxpA family.</text>
</comment>
<dbReference type="NCBIfam" id="NF003814">
    <property type="entry name" value="PRK05406.1-3"/>
    <property type="match status" value="1"/>
</dbReference>
<dbReference type="Pfam" id="PF03746">
    <property type="entry name" value="LamB_YcsF"/>
    <property type="match status" value="1"/>
</dbReference>
<dbReference type="NCBIfam" id="NF003816">
    <property type="entry name" value="PRK05406.1-5"/>
    <property type="match status" value="1"/>
</dbReference>
<dbReference type="SUPFAM" id="SSF88713">
    <property type="entry name" value="Glycoside hydrolase/deacetylase"/>
    <property type="match status" value="1"/>
</dbReference>
<sequence>MTTVDLNSDLGESFGAYTIGNDEQVLSFISSANVACGYHAGDHNVMMKTVKEAKQQGVSIGAHPGYQDLAGFGRRAMNVSPEEVFNLVTYQIGALKGAAAAQGAWVHHVKPHGALYNTAAKDSKVAEAIAAAVKAVDAELVLYGLAGSELVKAGEAAGLTVAQEVFADRTYQPDGSLTPRTEANAMIHDADIAVDRVIRMIKEQKVEAVDGRDITIQADTICVHGDEPEALHFVQKLRERILQEDIRIERVGANEHV</sequence>
<dbReference type="EMBL" id="SRJC01000006">
    <property type="protein sequence ID" value="TGB01439.1"/>
    <property type="molecule type" value="Genomic_DNA"/>
</dbReference>
<dbReference type="EC" id="3.5.2.9" evidence="1"/>
<organism evidence="2 3">
    <name type="scientific">Halobacillus salinus</name>
    <dbReference type="NCBI Taxonomy" id="192814"/>
    <lineage>
        <taxon>Bacteria</taxon>
        <taxon>Bacillati</taxon>
        <taxon>Bacillota</taxon>
        <taxon>Bacilli</taxon>
        <taxon>Bacillales</taxon>
        <taxon>Bacillaceae</taxon>
        <taxon>Halobacillus</taxon>
    </lineage>
</organism>
<keyword evidence="1" id="KW-0067">ATP-binding</keyword>
<evidence type="ECO:0000313" key="2">
    <source>
        <dbReference type="EMBL" id="TGB01439.1"/>
    </source>
</evidence>
<keyword evidence="1" id="KW-0378">Hydrolase</keyword>
<accession>A0A4Z0GXY2</accession>
<keyword evidence="1" id="KW-0547">Nucleotide-binding</keyword>
<dbReference type="PANTHER" id="PTHR30292:SF0">
    <property type="entry name" value="5-OXOPROLINASE SUBUNIT A"/>
    <property type="match status" value="1"/>
</dbReference>
<keyword evidence="3" id="KW-1185">Reference proteome</keyword>
<dbReference type="GO" id="GO:0005524">
    <property type="term" value="F:ATP binding"/>
    <property type="evidence" value="ECO:0007669"/>
    <property type="project" value="UniProtKB-UniRule"/>
</dbReference>
<evidence type="ECO:0000313" key="3">
    <source>
        <dbReference type="Proteomes" id="UP000297982"/>
    </source>
</evidence>
<proteinExistence type="inferred from homology"/>
<dbReference type="RefSeq" id="WP_135328468.1">
    <property type="nucleotide sequence ID" value="NZ_SRJC01000006.1"/>
</dbReference>
<protein>
    <recommendedName>
        <fullName evidence="1">5-oxoprolinase subunit A</fullName>
        <shortName evidence="1">5-OPase subunit A</shortName>
        <ecNumber evidence="1">3.5.2.9</ecNumber>
    </recommendedName>
    <alternativeName>
        <fullName evidence="1">5-oxoprolinase (ATP-hydrolyzing) subunit A</fullName>
    </alternativeName>
</protein>
<dbReference type="STRING" id="192814.GCA_900166575_00074"/>
<reference evidence="2 3" key="1">
    <citation type="journal article" date="2003" name="Int. J. Syst. Evol. Microbiol.">
        <title>Halobacillus salinus sp. nov., isolated from a salt lake on the coast of the East Sea in Korea.</title>
        <authorList>
            <person name="Yoon J.H."/>
            <person name="Kang K.H."/>
            <person name="Park Y.H."/>
        </authorList>
    </citation>
    <scope>NUCLEOTIDE SEQUENCE [LARGE SCALE GENOMIC DNA]</scope>
    <source>
        <strain evidence="2 3">HSL-3</strain>
    </source>
</reference>
<dbReference type="GO" id="GO:0017168">
    <property type="term" value="F:5-oxoprolinase (ATP-hydrolyzing) activity"/>
    <property type="evidence" value="ECO:0007669"/>
    <property type="project" value="UniProtKB-UniRule"/>
</dbReference>
<dbReference type="AlphaFoldDB" id="A0A4Z0GXY2"/>
<dbReference type="HAMAP" id="MF_00691">
    <property type="entry name" value="PxpA"/>
    <property type="match status" value="1"/>
</dbReference>
<comment type="subunit">
    <text evidence="1">Forms a complex composed of PxpA, PxpB and PxpC.</text>
</comment>
<dbReference type="Proteomes" id="UP000297982">
    <property type="component" value="Unassembled WGS sequence"/>
</dbReference>
<dbReference type="PANTHER" id="PTHR30292">
    <property type="entry name" value="UNCHARACTERIZED PROTEIN YBGL-RELATED"/>
    <property type="match status" value="1"/>
</dbReference>
<gene>
    <name evidence="1" type="primary">pxpA</name>
    <name evidence="2" type="ORF">E4663_16690</name>
</gene>
<dbReference type="InterPro" id="IPR005501">
    <property type="entry name" value="LamB/YcsF/PxpA-like"/>
</dbReference>
<comment type="catalytic activity">
    <reaction evidence="1">
        <text>5-oxo-L-proline + ATP + 2 H2O = L-glutamate + ADP + phosphate + H(+)</text>
        <dbReference type="Rhea" id="RHEA:10348"/>
        <dbReference type="ChEBI" id="CHEBI:15377"/>
        <dbReference type="ChEBI" id="CHEBI:15378"/>
        <dbReference type="ChEBI" id="CHEBI:29985"/>
        <dbReference type="ChEBI" id="CHEBI:30616"/>
        <dbReference type="ChEBI" id="CHEBI:43474"/>
        <dbReference type="ChEBI" id="CHEBI:58402"/>
        <dbReference type="ChEBI" id="CHEBI:456216"/>
        <dbReference type="EC" id="3.5.2.9"/>
    </reaction>
</comment>
<dbReference type="CDD" id="cd10787">
    <property type="entry name" value="LamB_YcsF_like"/>
    <property type="match status" value="1"/>
</dbReference>
<evidence type="ECO:0000256" key="1">
    <source>
        <dbReference type="HAMAP-Rule" id="MF_00691"/>
    </source>
</evidence>
<dbReference type="InterPro" id="IPR011330">
    <property type="entry name" value="Glyco_hydro/deAcase_b/a-brl"/>
</dbReference>
<dbReference type="GO" id="GO:0005975">
    <property type="term" value="P:carbohydrate metabolic process"/>
    <property type="evidence" value="ECO:0007669"/>
    <property type="project" value="InterPro"/>
</dbReference>
<name>A0A4Z0GXY2_9BACI</name>
<dbReference type="Gene3D" id="3.20.20.370">
    <property type="entry name" value="Glycoside hydrolase/deacetylase"/>
    <property type="match status" value="1"/>
</dbReference>
<comment type="function">
    <text evidence="1">Catalyzes the cleavage of 5-oxoproline to form L-glutamate coupled to the hydrolysis of ATP to ADP and inorganic phosphate.</text>
</comment>